<name>A0A6B9FEW4_9EURY</name>
<protein>
    <submittedName>
        <fullName evidence="2">Universal stress protein</fullName>
    </submittedName>
</protein>
<organism evidence="2 3">
    <name type="scientific">Haloplanus rallus</name>
    <dbReference type="NCBI Taxonomy" id="1816183"/>
    <lineage>
        <taxon>Archaea</taxon>
        <taxon>Methanobacteriati</taxon>
        <taxon>Methanobacteriota</taxon>
        <taxon>Stenosarchaea group</taxon>
        <taxon>Halobacteria</taxon>
        <taxon>Halobacteriales</taxon>
        <taxon>Haloferacaceae</taxon>
        <taxon>Haloplanus</taxon>
    </lineage>
</organism>
<dbReference type="SUPFAM" id="SSF52402">
    <property type="entry name" value="Adenine nucleotide alpha hydrolases-like"/>
    <property type="match status" value="1"/>
</dbReference>
<dbReference type="GeneID" id="43369870"/>
<evidence type="ECO:0000313" key="2">
    <source>
        <dbReference type="EMBL" id="QGX95099.1"/>
    </source>
</evidence>
<dbReference type="InterPro" id="IPR014729">
    <property type="entry name" value="Rossmann-like_a/b/a_fold"/>
</dbReference>
<dbReference type="Pfam" id="PF00582">
    <property type="entry name" value="Usp"/>
    <property type="match status" value="1"/>
</dbReference>
<dbReference type="InterPro" id="IPR006016">
    <property type="entry name" value="UspA"/>
</dbReference>
<dbReference type="Proteomes" id="UP000428325">
    <property type="component" value="Chromosome"/>
</dbReference>
<reference evidence="2 3" key="1">
    <citation type="submission" date="2018-12" db="EMBL/GenBank/DDBJ databases">
        <title>Complete genome sequence of Haloplanus rallus MBLA0036.</title>
        <authorList>
            <person name="Nam Y.-d."/>
            <person name="Kang J."/>
            <person name="Chung W.-H."/>
            <person name="Park Y.S."/>
        </authorList>
    </citation>
    <scope>NUCLEOTIDE SEQUENCE [LARGE SCALE GENOMIC DNA]</scope>
    <source>
        <strain evidence="2 3">MBLA0036</strain>
    </source>
</reference>
<dbReference type="EMBL" id="CP034345">
    <property type="protein sequence ID" value="QGX95099.1"/>
    <property type="molecule type" value="Genomic_DNA"/>
</dbReference>
<accession>A0A6B9FEW4</accession>
<sequence>MTLLVPFDDSALAAAALKRACEFSACRDEAVVALTVVPDDRSFAEERGWIGADEAYRPDDLCRQFERRVKAVDDAVTFRCERPGESEDATATTTDDVTRTVREVAAELDVSVLFVGSENAGRVSSPLTSVGDPLSSDARYDVHIVRHAE</sequence>
<dbReference type="OrthoDB" id="193961at2157"/>
<evidence type="ECO:0000313" key="3">
    <source>
        <dbReference type="Proteomes" id="UP000428325"/>
    </source>
</evidence>
<dbReference type="RefSeq" id="WP_157689554.1">
    <property type="nucleotide sequence ID" value="NZ_CP034345.1"/>
</dbReference>
<gene>
    <name evidence="2" type="ORF">EI982_09995</name>
</gene>
<feature type="domain" description="UspA" evidence="1">
    <location>
        <begin position="2"/>
        <end position="146"/>
    </location>
</feature>
<keyword evidence="3" id="KW-1185">Reference proteome</keyword>
<dbReference type="KEGG" id="hra:EI982_09995"/>
<dbReference type="AlphaFoldDB" id="A0A6B9FEW4"/>
<evidence type="ECO:0000259" key="1">
    <source>
        <dbReference type="Pfam" id="PF00582"/>
    </source>
</evidence>
<dbReference type="Gene3D" id="3.40.50.620">
    <property type="entry name" value="HUPs"/>
    <property type="match status" value="1"/>
</dbReference>
<proteinExistence type="predicted"/>